<dbReference type="PANTHER" id="PTHR42734:SF17">
    <property type="entry name" value="METAL TRANSPORT SYSTEM ATP-BINDING PROTEIN TM_0124-RELATED"/>
    <property type="match status" value="1"/>
</dbReference>
<evidence type="ECO:0000256" key="5">
    <source>
        <dbReference type="SAM" id="MobiDB-lite"/>
    </source>
</evidence>
<comment type="similarity">
    <text evidence="1">Belongs to the ABC transporter superfamily.</text>
</comment>
<dbReference type="Proteomes" id="UP000054314">
    <property type="component" value="Unassembled WGS sequence"/>
</dbReference>
<dbReference type="CDD" id="cd03235">
    <property type="entry name" value="ABC_Metallic_Cations"/>
    <property type="match status" value="1"/>
</dbReference>
<feature type="domain" description="ABC transporter" evidence="6">
    <location>
        <begin position="5"/>
        <end position="237"/>
    </location>
</feature>
<dbReference type="GO" id="GO:0016887">
    <property type="term" value="F:ATP hydrolysis activity"/>
    <property type="evidence" value="ECO:0007669"/>
    <property type="project" value="InterPro"/>
</dbReference>
<keyword evidence="2" id="KW-0813">Transport</keyword>
<dbReference type="PROSITE" id="PS50893">
    <property type="entry name" value="ABC_TRANSPORTER_2"/>
    <property type="match status" value="1"/>
</dbReference>
<dbReference type="EMBL" id="AXCZ01000006">
    <property type="protein sequence ID" value="KGM14308.1"/>
    <property type="molecule type" value="Genomic_DNA"/>
</dbReference>
<evidence type="ECO:0000256" key="3">
    <source>
        <dbReference type="ARBA" id="ARBA00022741"/>
    </source>
</evidence>
<feature type="region of interest" description="Disordered" evidence="5">
    <location>
        <begin position="215"/>
        <end position="253"/>
    </location>
</feature>
<evidence type="ECO:0000313" key="8">
    <source>
        <dbReference type="Proteomes" id="UP000054314"/>
    </source>
</evidence>
<keyword evidence="4" id="KW-0067">ATP-binding</keyword>
<accession>A0A0A0C108</accession>
<feature type="compositionally biased region" description="Basic and acidic residues" evidence="5">
    <location>
        <begin position="224"/>
        <end position="245"/>
    </location>
</feature>
<dbReference type="GO" id="GO:0005524">
    <property type="term" value="F:ATP binding"/>
    <property type="evidence" value="ECO:0007669"/>
    <property type="project" value="UniProtKB-KW"/>
</dbReference>
<keyword evidence="3" id="KW-0547">Nucleotide-binding</keyword>
<evidence type="ECO:0000259" key="6">
    <source>
        <dbReference type="PROSITE" id="PS50893"/>
    </source>
</evidence>
<protein>
    <submittedName>
        <fullName evidence="7">ABC transporter</fullName>
    </submittedName>
</protein>
<name>A0A0A0C108_9CELL</name>
<evidence type="ECO:0000256" key="2">
    <source>
        <dbReference type="ARBA" id="ARBA00022448"/>
    </source>
</evidence>
<dbReference type="InterPro" id="IPR003593">
    <property type="entry name" value="AAA+_ATPase"/>
</dbReference>
<proteinExistence type="inferred from homology"/>
<dbReference type="InterPro" id="IPR050153">
    <property type="entry name" value="Metal_Ion_Import_ABC"/>
</dbReference>
<keyword evidence="8" id="KW-1185">Reference proteome</keyword>
<reference evidence="7 8" key="1">
    <citation type="submission" date="2013-08" db="EMBL/GenBank/DDBJ databases">
        <title>Genome sequencing of Cellulomonas bogoriensis 69B4.</title>
        <authorList>
            <person name="Chen F."/>
            <person name="Li Y."/>
            <person name="Wang G."/>
        </authorList>
    </citation>
    <scope>NUCLEOTIDE SEQUENCE [LARGE SCALE GENOMIC DNA]</scope>
    <source>
        <strain evidence="7 8">69B4</strain>
    </source>
</reference>
<evidence type="ECO:0000313" key="7">
    <source>
        <dbReference type="EMBL" id="KGM14308.1"/>
    </source>
</evidence>
<dbReference type="PANTHER" id="PTHR42734">
    <property type="entry name" value="METAL TRANSPORT SYSTEM ATP-BINDING PROTEIN TM_0124-RELATED"/>
    <property type="match status" value="1"/>
</dbReference>
<dbReference type="InterPro" id="IPR027417">
    <property type="entry name" value="P-loop_NTPase"/>
</dbReference>
<dbReference type="AlphaFoldDB" id="A0A0A0C108"/>
<dbReference type="SUPFAM" id="SSF52540">
    <property type="entry name" value="P-loop containing nucleoside triphosphate hydrolases"/>
    <property type="match status" value="1"/>
</dbReference>
<dbReference type="InterPro" id="IPR003439">
    <property type="entry name" value="ABC_transporter-like_ATP-bd"/>
</dbReference>
<dbReference type="Gene3D" id="3.40.50.300">
    <property type="entry name" value="P-loop containing nucleotide triphosphate hydrolases"/>
    <property type="match status" value="1"/>
</dbReference>
<gene>
    <name evidence="7" type="ORF">N869_15020</name>
</gene>
<dbReference type="Pfam" id="PF00005">
    <property type="entry name" value="ABC_tran"/>
    <property type="match status" value="1"/>
</dbReference>
<dbReference type="SMART" id="SM00382">
    <property type="entry name" value="AAA"/>
    <property type="match status" value="1"/>
</dbReference>
<sequence>MTPAVQAAGLGVSLGGSRILHDVDLTVHDGEVVALLGPNGSGKSTLVRALVGVVPHDRGQIHLLGAPLGPKVAWDRVGYVPQRISAATGVPSTARDVVVSGTLHRRRLVPPRGARRRADQALADVGLADLAGRPVSELSGGQQQRVLIARALVRQPRLLLLDEPVAGVDLPSQEAFARTLAALAGQGTTILVVLHELGALAGLVARAVALRHGRVVHDGPPPPARDEHARPGHDHVHPHEGDHPTTADGDFSATLRWRST</sequence>
<dbReference type="PROSITE" id="PS00211">
    <property type="entry name" value="ABC_TRANSPORTER_1"/>
    <property type="match status" value="1"/>
</dbReference>
<evidence type="ECO:0000256" key="1">
    <source>
        <dbReference type="ARBA" id="ARBA00005417"/>
    </source>
</evidence>
<comment type="caution">
    <text evidence="7">The sequence shown here is derived from an EMBL/GenBank/DDBJ whole genome shotgun (WGS) entry which is preliminary data.</text>
</comment>
<dbReference type="InterPro" id="IPR017871">
    <property type="entry name" value="ABC_transporter-like_CS"/>
</dbReference>
<organism evidence="7 8">
    <name type="scientific">Cellulomonas bogoriensis 69B4 = DSM 16987</name>
    <dbReference type="NCBI Taxonomy" id="1386082"/>
    <lineage>
        <taxon>Bacteria</taxon>
        <taxon>Bacillati</taxon>
        <taxon>Actinomycetota</taxon>
        <taxon>Actinomycetes</taxon>
        <taxon>Micrococcales</taxon>
        <taxon>Cellulomonadaceae</taxon>
        <taxon>Cellulomonas</taxon>
    </lineage>
</organism>
<evidence type="ECO:0000256" key="4">
    <source>
        <dbReference type="ARBA" id="ARBA00022840"/>
    </source>
</evidence>